<reference evidence="1" key="1">
    <citation type="submission" date="2013-07" db="EMBL/GenBank/DDBJ databases">
        <title>The genome of Eucalyptus grandis.</title>
        <authorList>
            <person name="Schmutz J."/>
            <person name="Hayes R."/>
            <person name="Myburg A."/>
            <person name="Tuskan G."/>
            <person name="Grattapaglia D."/>
            <person name="Rokhsar D.S."/>
        </authorList>
    </citation>
    <scope>NUCLEOTIDE SEQUENCE</scope>
    <source>
        <tissue evidence="1">Leaf extractions</tissue>
    </source>
</reference>
<dbReference type="AlphaFoldDB" id="A0A059AJ62"/>
<dbReference type="PANTHER" id="PTHR37900">
    <property type="match status" value="1"/>
</dbReference>
<sequence>MRSLLRLVASLVGQPASTVTTLLYYSDLLPRHLNLERLVRRELLDRDNYLFHFLVNLLRCFCSESLYDLARAHQLMNLGTGKASQDDGKMPCYKH</sequence>
<dbReference type="PANTHER" id="PTHR37900:SF7">
    <property type="entry name" value="SECRETED PROTEIN"/>
    <property type="match status" value="1"/>
</dbReference>
<protein>
    <submittedName>
        <fullName evidence="1">Uncharacterized protein</fullName>
    </submittedName>
</protein>
<dbReference type="EMBL" id="KK198762">
    <property type="protein sequence ID" value="KCW53726.1"/>
    <property type="molecule type" value="Genomic_DNA"/>
</dbReference>
<proteinExistence type="predicted"/>
<accession>A0A059AJ62</accession>
<gene>
    <name evidence="1" type="ORF">EUGRSUZ_J02984</name>
</gene>
<dbReference type="Gramene" id="KCW53726">
    <property type="protein sequence ID" value="KCW53726"/>
    <property type="gene ID" value="EUGRSUZ_J02984"/>
</dbReference>
<name>A0A059AJ62_EUCGR</name>
<evidence type="ECO:0000313" key="1">
    <source>
        <dbReference type="EMBL" id="KCW53726.1"/>
    </source>
</evidence>
<dbReference type="InParanoid" id="A0A059AJ62"/>
<dbReference type="OMA" id="MILMPEM"/>
<organism evidence="1">
    <name type="scientific">Eucalyptus grandis</name>
    <name type="common">Flooded gum</name>
    <dbReference type="NCBI Taxonomy" id="71139"/>
    <lineage>
        <taxon>Eukaryota</taxon>
        <taxon>Viridiplantae</taxon>
        <taxon>Streptophyta</taxon>
        <taxon>Embryophyta</taxon>
        <taxon>Tracheophyta</taxon>
        <taxon>Spermatophyta</taxon>
        <taxon>Magnoliopsida</taxon>
        <taxon>eudicotyledons</taxon>
        <taxon>Gunneridae</taxon>
        <taxon>Pentapetalae</taxon>
        <taxon>rosids</taxon>
        <taxon>malvids</taxon>
        <taxon>Myrtales</taxon>
        <taxon>Myrtaceae</taxon>
        <taxon>Myrtoideae</taxon>
        <taxon>Eucalypteae</taxon>
        <taxon>Eucalyptus</taxon>
    </lineage>
</organism>